<dbReference type="SUPFAM" id="SSF100950">
    <property type="entry name" value="NagB/RpiA/CoA transferase-like"/>
    <property type="match status" value="1"/>
</dbReference>
<sequence length="330" mass="36514">MLNAEEKQFIIKICKLYYFESWTQEKIAVKYGISRPAVSKLLQKARDEGIVEIVIHDERPEAGELEKELEAAFALKQAVVVPTRDLNEDLIYSTVGKAAAQFVLRTMKQAERIGVSWGTTLHCAVKEFPFEKKDHVKIIPLVGGMGNDKTEIHSNQIAYELSKKLGAKCESLYAPAVVETEELKNQLVQLPHIASVLEEGKQIDLALVGIGNPFALSTMEQIGYLTADVLQELKAMDAVADINSRFIDKNGALCRHPINNKVIGMELEQLRSVKTVIGIAVGSHKIDSILAALKGNYLHVLITDEETASGLSARLREQPSHSKLSMEESP</sequence>
<dbReference type="InterPro" id="IPR007324">
    <property type="entry name" value="Sugar-bd_dom_put"/>
</dbReference>
<accession>A0ABY4RPJ0</accession>
<dbReference type="InterPro" id="IPR037171">
    <property type="entry name" value="NagB/RpiA_transferase-like"/>
</dbReference>
<feature type="domain" description="Sugar-binding" evidence="5">
    <location>
        <begin position="64"/>
        <end position="310"/>
    </location>
</feature>
<evidence type="ECO:0000259" key="6">
    <source>
        <dbReference type="Pfam" id="PF04545"/>
    </source>
</evidence>
<reference evidence="7" key="1">
    <citation type="submission" date="2018-02" db="EMBL/GenBank/DDBJ databases">
        <authorList>
            <person name="Kim S.-K."/>
            <person name="Jung H.-I."/>
            <person name="Lee S.-W."/>
        </authorList>
    </citation>
    <scope>NUCLEOTIDE SEQUENCE</scope>
    <source>
        <strain evidence="7">SK3146</strain>
    </source>
</reference>
<dbReference type="InterPro" id="IPR007630">
    <property type="entry name" value="RNA_pol_sigma70_r4"/>
</dbReference>
<comment type="similarity">
    <text evidence="1">Belongs to the SorC transcriptional regulatory family.</text>
</comment>
<keyword evidence="3" id="KW-0238">DNA-binding</keyword>
<feature type="domain" description="RNA polymerase sigma-70 region 4" evidence="6">
    <location>
        <begin position="15"/>
        <end position="46"/>
    </location>
</feature>
<evidence type="ECO:0000256" key="2">
    <source>
        <dbReference type="ARBA" id="ARBA00023015"/>
    </source>
</evidence>
<proteinExistence type="inferred from homology"/>
<evidence type="ECO:0000313" key="8">
    <source>
        <dbReference type="Proteomes" id="UP001057134"/>
    </source>
</evidence>
<dbReference type="PANTHER" id="PTHR34294:SF12">
    <property type="entry name" value="SUGAR-BINDING TRANSCRIPTIONAL REGULATOR"/>
    <property type="match status" value="1"/>
</dbReference>
<dbReference type="SUPFAM" id="SSF88659">
    <property type="entry name" value="Sigma3 and sigma4 domains of RNA polymerase sigma factors"/>
    <property type="match status" value="1"/>
</dbReference>
<name>A0ABY4RPJ0_9BACL</name>
<evidence type="ECO:0000313" key="7">
    <source>
        <dbReference type="EMBL" id="UQZ83272.1"/>
    </source>
</evidence>
<keyword evidence="4" id="KW-0804">Transcription</keyword>
<gene>
    <name evidence="7" type="primary">sorC</name>
    <name evidence="7" type="ORF">SK3146_02456</name>
</gene>
<evidence type="ECO:0000256" key="3">
    <source>
        <dbReference type="ARBA" id="ARBA00023125"/>
    </source>
</evidence>
<organism evidence="7 8">
    <name type="scientific">Paenibacillus konkukensis</name>
    <dbReference type="NCBI Taxonomy" id="2020716"/>
    <lineage>
        <taxon>Bacteria</taxon>
        <taxon>Bacillati</taxon>
        <taxon>Bacillota</taxon>
        <taxon>Bacilli</taxon>
        <taxon>Bacillales</taxon>
        <taxon>Paenibacillaceae</taxon>
        <taxon>Paenibacillus</taxon>
    </lineage>
</organism>
<dbReference type="PANTHER" id="PTHR34294">
    <property type="entry name" value="TRANSCRIPTIONAL REGULATOR-RELATED"/>
    <property type="match status" value="1"/>
</dbReference>
<dbReference type="Pfam" id="PF04198">
    <property type="entry name" value="Sugar-bind"/>
    <property type="match status" value="1"/>
</dbReference>
<evidence type="ECO:0000259" key="5">
    <source>
        <dbReference type="Pfam" id="PF04198"/>
    </source>
</evidence>
<dbReference type="EMBL" id="CP027059">
    <property type="protein sequence ID" value="UQZ83272.1"/>
    <property type="molecule type" value="Genomic_DNA"/>
</dbReference>
<evidence type="ECO:0000256" key="4">
    <source>
        <dbReference type="ARBA" id="ARBA00023163"/>
    </source>
</evidence>
<keyword evidence="8" id="KW-1185">Reference proteome</keyword>
<dbReference type="RefSeq" id="WP_249865324.1">
    <property type="nucleotide sequence ID" value="NZ_CP027059.1"/>
</dbReference>
<evidence type="ECO:0000256" key="1">
    <source>
        <dbReference type="ARBA" id="ARBA00010466"/>
    </source>
</evidence>
<dbReference type="Gene3D" id="3.40.50.1360">
    <property type="match status" value="1"/>
</dbReference>
<dbReference type="InterPro" id="IPR051054">
    <property type="entry name" value="SorC_transcr_regulators"/>
</dbReference>
<dbReference type="Pfam" id="PF04545">
    <property type="entry name" value="Sigma70_r4"/>
    <property type="match status" value="1"/>
</dbReference>
<protein>
    <submittedName>
        <fullName evidence="7">Sorbitol operon regulator</fullName>
    </submittedName>
</protein>
<reference evidence="7" key="2">
    <citation type="journal article" date="2021" name="J Anim Sci Technol">
        <title>Complete genome sequence of Paenibacillus konkukensis sp. nov. SK3146 as a potential probiotic strain.</title>
        <authorList>
            <person name="Jung H.I."/>
            <person name="Park S."/>
            <person name="Niu K.M."/>
            <person name="Lee S.W."/>
            <person name="Kothari D."/>
            <person name="Yi K.J."/>
            <person name="Kim S.K."/>
        </authorList>
    </citation>
    <scope>NUCLEOTIDE SEQUENCE</scope>
    <source>
        <strain evidence="7">SK3146</strain>
    </source>
</reference>
<keyword evidence="2" id="KW-0805">Transcription regulation</keyword>
<dbReference type="Proteomes" id="UP001057134">
    <property type="component" value="Chromosome"/>
</dbReference>
<dbReference type="Gene3D" id="1.10.10.60">
    <property type="entry name" value="Homeodomain-like"/>
    <property type="match status" value="1"/>
</dbReference>
<dbReference type="InterPro" id="IPR013324">
    <property type="entry name" value="RNA_pol_sigma_r3/r4-like"/>
</dbReference>